<evidence type="ECO:0000259" key="2">
    <source>
        <dbReference type="PROSITE" id="PS50026"/>
    </source>
</evidence>
<reference evidence="3 4" key="1">
    <citation type="submission" date="2013-12" db="EMBL/GenBank/DDBJ databases">
        <title>Draft genome of the parsitic nematode Ancylostoma duodenale.</title>
        <authorList>
            <person name="Mitreva M."/>
        </authorList>
    </citation>
    <scope>NUCLEOTIDE SEQUENCE [LARGE SCALE GENOMIC DNA]</scope>
    <source>
        <strain evidence="3 4">Zhejiang</strain>
    </source>
</reference>
<dbReference type="OrthoDB" id="9990982at2759"/>
<protein>
    <recommendedName>
        <fullName evidence="2">EGF-like domain-containing protein</fullName>
    </recommendedName>
</protein>
<dbReference type="Proteomes" id="UP000054047">
    <property type="component" value="Unassembled WGS sequence"/>
</dbReference>
<evidence type="ECO:0000313" key="4">
    <source>
        <dbReference type="Proteomes" id="UP000054047"/>
    </source>
</evidence>
<dbReference type="PROSITE" id="PS01186">
    <property type="entry name" value="EGF_2"/>
    <property type="match status" value="1"/>
</dbReference>
<comment type="caution">
    <text evidence="1">Lacks conserved residue(s) required for the propagation of feature annotation.</text>
</comment>
<gene>
    <name evidence="3" type="ORF">ANCDUO_06942</name>
</gene>
<organism evidence="3 4">
    <name type="scientific">Ancylostoma duodenale</name>
    <dbReference type="NCBI Taxonomy" id="51022"/>
    <lineage>
        <taxon>Eukaryota</taxon>
        <taxon>Metazoa</taxon>
        <taxon>Ecdysozoa</taxon>
        <taxon>Nematoda</taxon>
        <taxon>Chromadorea</taxon>
        <taxon>Rhabditida</taxon>
        <taxon>Rhabditina</taxon>
        <taxon>Rhabditomorpha</taxon>
        <taxon>Strongyloidea</taxon>
        <taxon>Ancylostomatidae</taxon>
        <taxon>Ancylostomatinae</taxon>
        <taxon>Ancylostoma</taxon>
    </lineage>
</organism>
<keyword evidence="1" id="KW-0245">EGF-like domain</keyword>
<dbReference type="AlphaFoldDB" id="A0A0C2GNC0"/>
<feature type="disulfide bond" evidence="1">
    <location>
        <begin position="18"/>
        <end position="35"/>
    </location>
</feature>
<sequence>MSAITRWRRKVCRAHEECSEHGTCSYSRTLGYYQCTCKEPYVGNGVECSLQQGADGREYTAANATKVMLEMVKFVYKSTAELHNRKEPKMSTINAVTRPIATKMDTAWLPERQATFANVCQDTAEMECDSVRRLISATLWITLLAMSTPSVCMVKQNARTSANASEKHLDVLTVRCMLTVVRRIAVDGSAGATLVIMEMDTFAQP</sequence>
<dbReference type="PROSITE" id="PS50026">
    <property type="entry name" value="EGF_3"/>
    <property type="match status" value="1"/>
</dbReference>
<evidence type="ECO:0000313" key="3">
    <source>
        <dbReference type="EMBL" id="KIH62770.1"/>
    </source>
</evidence>
<evidence type="ECO:0000256" key="1">
    <source>
        <dbReference type="PROSITE-ProRule" id="PRU00076"/>
    </source>
</evidence>
<proteinExistence type="predicted"/>
<keyword evidence="4" id="KW-1185">Reference proteome</keyword>
<dbReference type="EMBL" id="KN729090">
    <property type="protein sequence ID" value="KIH62770.1"/>
    <property type="molecule type" value="Genomic_DNA"/>
</dbReference>
<keyword evidence="1" id="KW-1015">Disulfide bond</keyword>
<name>A0A0C2GNC0_9BILA</name>
<feature type="domain" description="EGF-like" evidence="2">
    <location>
        <begin position="8"/>
        <end position="49"/>
    </location>
</feature>
<dbReference type="InterPro" id="IPR000742">
    <property type="entry name" value="EGF"/>
</dbReference>
<dbReference type="Gene3D" id="2.10.25.10">
    <property type="entry name" value="Laminin"/>
    <property type="match status" value="1"/>
</dbReference>
<accession>A0A0C2GNC0</accession>